<dbReference type="Proteomes" id="UP000499080">
    <property type="component" value="Unassembled WGS sequence"/>
</dbReference>
<protein>
    <submittedName>
        <fullName evidence="1">Uncharacterized protein</fullName>
    </submittedName>
</protein>
<name>A0A4Y2JIQ2_ARAVE</name>
<dbReference type="EMBL" id="BGPR01003602">
    <property type="protein sequence ID" value="GBM90213.1"/>
    <property type="molecule type" value="Genomic_DNA"/>
</dbReference>
<organism evidence="1 2">
    <name type="scientific">Araneus ventricosus</name>
    <name type="common">Orbweaver spider</name>
    <name type="synonym">Epeira ventricosa</name>
    <dbReference type="NCBI Taxonomy" id="182803"/>
    <lineage>
        <taxon>Eukaryota</taxon>
        <taxon>Metazoa</taxon>
        <taxon>Ecdysozoa</taxon>
        <taxon>Arthropoda</taxon>
        <taxon>Chelicerata</taxon>
        <taxon>Arachnida</taxon>
        <taxon>Araneae</taxon>
        <taxon>Araneomorphae</taxon>
        <taxon>Entelegynae</taxon>
        <taxon>Araneoidea</taxon>
        <taxon>Araneidae</taxon>
        <taxon>Araneus</taxon>
    </lineage>
</organism>
<dbReference type="AlphaFoldDB" id="A0A4Y2JIQ2"/>
<dbReference type="GO" id="GO:0003676">
    <property type="term" value="F:nucleic acid binding"/>
    <property type="evidence" value="ECO:0007669"/>
    <property type="project" value="InterPro"/>
</dbReference>
<evidence type="ECO:0000313" key="2">
    <source>
        <dbReference type="Proteomes" id="UP000499080"/>
    </source>
</evidence>
<dbReference type="InterPro" id="IPR036397">
    <property type="entry name" value="RNaseH_sf"/>
</dbReference>
<sequence length="136" mass="15140">MGESDEVLPELLQDVPIAIRRGMWFQSDGARAHFRIDVPNYLNANFGARCTGRGGPVPWPPRSSDFSSFDYFLWGHLKSLVYATPVDSDEDLVTRISVAVARVGEIPDIFESVRQSLHRRCQVCISVGGSNFGQLL</sequence>
<evidence type="ECO:0000313" key="1">
    <source>
        <dbReference type="EMBL" id="GBM90213.1"/>
    </source>
</evidence>
<dbReference type="Gene3D" id="3.30.420.10">
    <property type="entry name" value="Ribonuclease H-like superfamily/Ribonuclease H"/>
    <property type="match status" value="1"/>
</dbReference>
<dbReference type="PANTHER" id="PTHR47326">
    <property type="entry name" value="TRANSPOSABLE ELEMENT TC3 TRANSPOSASE-LIKE PROTEIN"/>
    <property type="match status" value="1"/>
</dbReference>
<reference evidence="1 2" key="1">
    <citation type="journal article" date="2019" name="Sci. Rep.">
        <title>Orb-weaving spider Araneus ventricosus genome elucidates the spidroin gene catalogue.</title>
        <authorList>
            <person name="Kono N."/>
            <person name="Nakamura H."/>
            <person name="Ohtoshi R."/>
            <person name="Moran D.A.P."/>
            <person name="Shinohara A."/>
            <person name="Yoshida Y."/>
            <person name="Fujiwara M."/>
            <person name="Mori M."/>
            <person name="Tomita M."/>
            <person name="Arakawa K."/>
        </authorList>
    </citation>
    <scope>NUCLEOTIDE SEQUENCE [LARGE SCALE GENOMIC DNA]</scope>
</reference>
<keyword evidence="2" id="KW-1185">Reference proteome</keyword>
<gene>
    <name evidence="1" type="ORF">AVEN_121850_1</name>
</gene>
<proteinExistence type="predicted"/>
<accession>A0A4Y2JIQ2</accession>
<dbReference type="PANTHER" id="PTHR47326:SF1">
    <property type="entry name" value="HTH PSQ-TYPE DOMAIN-CONTAINING PROTEIN"/>
    <property type="match status" value="1"/>
</dbReference>
<comment type="caution">
    <text evidence="1">The sequence shown here is derived from an EMBL/GenBank/DDBJ whole genome shotgun (WGS) entry which is preliminary data.</text>
</comment>
<dbReference type="OrthoDB" id="6436917at2759"/>